<dbReference type="GO" id="GO:0012507">
    <property type="term" value="C:ER to Golgi transport vesicle membrane"/>
    <property type="evidence" value="ECO:0007669"/>
    <property type="project" value="TreeGrafter"/>
</dbReference>
<name>A0A803MPA6_CHEQI</name>
<dbReference type="GO" id="GO:0031902">
    <property type="term" value="C:late endosome membrane"/>
    <property type="evidence" value="ECO:0007669"/>
    <property type="project" value="TreeGrafter"/>
</dbReference>
<dbReference type="GO" id="GO:0006906">
    <property type="term" value="P:vesicle fusion"/>
    <property type="evidence" value="ECO:0007669"/>
    <property type="project" value="TreeGrafter"/>
</dbReference>
<comment type="subcellular location">
    <subcellularLocation>
        <location evidence="1">Membrane</location>
        <topology evidence="1">Single-pass type IV membrane protein</topology>
    </subcellularLocation>
</comment>
<dbReference type="PANTHER" id="PTHR21230:SF1">
    <property type="entry name" value="GOLGI SNAP RECEPTOR COMPLEX MEMBER 2"/>
    <property type="match status" value="1"/>
</dbReference>
<keyword evidence="4" id="KW-0653">Protein transport</keyword>
<dbReference type="GO" id="GO:0005794">
    <property type="term" value="C:Golgi apparatus"/>
    <property type="evidence" value="ECO:0007669"/>
    <property type="project" value="TreeGrafter"/>
</dbReference>
<organism evidence="8 9">
    <name type="scientific">Chenopodium quinoa</name>
    <name type="common">Quinoa</name>
    <dbReference type="NCBI Taxonomy" id="63459"/>
    <lineage>
        <taxon>Eukaryota</taxon>
        <taxon>Viridiplantae</taxon>
        <taxon>Streptophyta</taxon>
        <taxon>Embryophyta</taxon>
        <taxon>Tracheophyta</taxon>
        <taxon>Spermatophyta</taxon>
        <taxon>Magnoliopsida</taxon>
        <taxon>eudicotyledons</taxon>
        <taxon>Gunneridae</taxon>
        <taxon>Pentapetalae</taxon>
        <taxon>Caryophyllales</taxon>
        <taxon>Chenopodiaceae</taxon>
        <taxon>Chenopodioideae</taxon>
        <taxon>Atripliceae</taxon>
        <taxon>Chenopodium</taxon>
    </lineage>
</organism>
<dbReference type="GO" id="GO:0005789">
    <property type="term" value="C:endoplasmic reticulum membrane"/>
    <property type="evidence" value="ECO:0007669"/>
    <property type="project" value="TreeGrafter"/>
</dbReference>
<dbReference type="PANTHER" id="PTHR21230">
    <property type="entry name" value="VESICLE TRANSPORT V-SNARE PROTEIN VTI1-RELATED"/>
    <property type="match status" value="1"/>
</dbReference>
<reference evidence="8" key="1">
    <citation type="journal article" date="2017" name="Nature">
        <title>The genome of Chenopodium quinoa.</title>
        <authorList>
            <person name="Jarvis D.E."/>
            <person name="Ho Y.S."/>
            <person name="Lightfoot D.J."/>
            <person name="Schmoeckel S.M."/>
            <person name="Li B."/>
            <person name="Borm T.J.A."/>
            <person name="Ohyanagi H."/>
            <person name="Mineta K."/>
            <person name="Michell C.T."/>
            <person name="Saber N."/>
            <person name="Kharbatia N.M."/>
            <person name="Rupper R.R."/>
            <person name="Sharp A.R."/>
            <person name="Dally N."/>
            <person name="Boughton B.A."/>
            <person name="Woo Y.H."/>
            <person name="Gao G."/>
            <person name="Schijlen E.G.W.M."/>
            <person name="Guo X."/>
            <person name="Momin A.A."/>
            <person name="Negrao S."/>
            <person name="Al-Babili S."/>
            <person name="Gehring C."/>
            <person name="Roessner U."/>
            <person name="Jung C."/>
            <person name="Murphy K."/>
            <person name="Arold S.T."/>
            <person name="Gojobori T."/>
            <person name="van der Linden C.G."/>
            <person name="van Loo E.N."/>
            <person name="Jellen E.N."/>
            <person name="Maughan P.J."/>
            <person name="Tester M."/>
        </authorList>
    </citation>
    <scope>NUCLEOTIDE SEQUENCE [LARGE SCALE GENOMIC DNA]</scope>
    <source>
        <strain evidence="8">cv. PI 614886</strain>
    </source>
</reference>
<evidence type="ECO:0000256" key="2">
    <source>
        <dbReference type="ARBA" id="ARBA00022448"/>
    </source>
</evidence>
<keyword evidence="6 7" id="KW-0472">Membrane</keyword>
<evidence type="ECO:0000256" key="7">
    <source>
        <dbReference type="SAM" id="Phobius"/>
    </source>
</evidence>
<evidence type="ECO:0000256" key="4">
    <source>
        <dbReference type="ARBA" id="ARBA00022927"/>
    </source>
</evidence>
<evidence type="ECO:0000313" key="8">
    <source>
        <dbReference type="EnsemblPlants" id="AUR62033107-RA:cds"/>
    </source>
</evidence>
<dbReference type="GO" id="GO:0005484">
    <property type="term" value="F:SNAP receptor activity"/>
    <property type="evidence" value="ECO:0007669"/>
    <property type="project" value="TreeGrafter"/>
</dbReference>
<evidence type="ECO:0000256" key="6">
    <source>
        <dbReference type="ARBA" id="ARBA00023136"/>
    </source>
</evidence>
<dbReference type="GO" id="GO:0031201">
    <property type="term" value="C:SNARE complex"/>
    <property type="evidence" value="ECO:0007669"/>
    <property type="project" value="TreeGrafter"/>
</dbReference>
<protein>
    <submittedName>
        <fullName evidence="8">Uncharacterized protein</fullName>
    </submittedName>
</protein>
<evidence type="ECO:0000313" key="9">
    <source>
        <dbReference type="Proteomes" id="UP000596660"/>
    </source>
</evidence>
<dbReference type="Proteomes" id="UP000596660">
    <property type="component" value="Unplaced"/>
</dbReference>
<keyword evidence="2" id="KW-0813">Transport</keyword>
<feature type="transmembrane region" description="Helical" evidence="7">
    <location>
        <begin position="108"/>
        <end position="128"/>
    </location>
</feature>
<dbReference type="GO" id="GO:0015031">
    <property type="term" value="P:protein transport"/>
    <property type="evidence" value="ECO:0007669"/>
    <property type="project" value="UniProtKB-KW"/>
</dbReference>
<dbReference type="EnsemblPlants" id="AUR62033107-RA">
    <property type="protein sequence ID" value="AUR62033107-RA:cds"/>
    <property type="gene ID" value="AUR62033107"/>
</dbReference>
<dbReference type="GO" id="GO:0000149">
    <property type="term" value="F:SNARE binding"/>
    <property type="evidence" value="ECO:0007669"/>
    <property type="project" value="TreeGrafter"/>
</dbReference>
<reference evidence="8" key="2">
    <citation type="submission" date="2021-03" db="UniProtKB">
        <authorList>
            <consortium name="EnsemblPlants"/>
        </authorList>
    </citation>
    <scope>IDENTIFICATION</scope>
</reference>
<dbReference type="AlphaFoldDB" id="A0A803MPA6"/>
<proteinExistence type="predicted"/>
<accession>A0A803MPA6</accession>
<dbReference type="Gramene" id="AUR62033107-RA">
    <property type="protein sequence ID" value="AUR62033107-RA:cds"/>
    <property type="gene ID" value="AUR62033107"/>
</dbReference>
<keyword evidence="3 7" id="KW-0812">Transmembrane</keyword>
<keyword evidence="9" id="KW-1185">Reference proteome</keyword>
<evidence type="ECO:0000256" key="5">
    <source>
        <dbReference type="ARBA" id="ARBA00022989"/>
    </source>
</evidence>
<evidence type="ECO:0000256" key="3">
    <source>
        <dbReference type="ARBA" id="ARBA00022692"/>
    </source>
</evidence>
<sequence>MSGETRDGDGGEDMAVLGLWRAMIFLGERELHAETLRKKLILTRKGRVETRELIDSAALAALLKAATSSGEAELVGNSAHRKLLDVLNTVGLSNSVLRLIERRNRVDTWIKFAGMILTFVVLIMLWRWKH</sequence>
<evidence type="ECO:0000256" key="1">
    <source>
        <dbReference type="ARBA" id="ARBA00004211"/>
    </source>
</evidence>
<keyword evidence="5 7" id="KW-1133">Transmembrane helix</keyword>